<evidence type="ECO:0000313" key="6">
    <source>
        <dbReference type="Proteomes" id="UP000887574"/>
    </source>
</evidence>
<keyword evidence="4" id="KW-1133">Transmembrane helix</keyword>
<evidence type="ECO:0000259" key="5">
    <source>
        <dbReference type="PROSITE" id="PS51186"/>
    </source>
</evidence>
<dbReference type="PANTHER" id="PTHR13256:SF16">
    <property type="entry name" value="ALPHA_BETA-TUBULIN-N-ACETYLTRANSFERASE 9"/>
    <property type="match status" value="1"/>
</dbReference>
<dbReference type="Pfam" id="PF13302">
    <property type="entry name" value="Acetyltransf_3"/>
    <property type="match status" value="1"/>
</dbReference>
<name>A0A915CWN5_9BILA</name>
<dbReference type="PROSITE" id="PS51186">
    <property type="entry name" value="GNAT"/>
    <property type="match status" value="1"/>
</dbReference>
<dbReference type="PANTHER" id="PTHR13256">
    <property type="entry name" value="N-ACETYLTRANSFERASE 9"/>
    <property type="match status" value="1"/>
</dbReference>
<dbReference type="WBParaSite" id="jg13449">
    <property type="protein sequence ID" value="jg13449"/>
    <property type="gene ID" value="jg13449"/>
</dbReference>
<proteinExistence type="inferred from homology"/>
<dbReference type="GO" id="GO:0008080">
    <property type="term" value="F:N-acetyltransferase activity"/>
    <property type="evidence" value="ECO:0007669"/>
    <property type="project" value="InterPro"/>
</dbReference>
<dbReference type="Proteomes" id="UP000887574">
    <property type="component" value="Unplaced"/>
</dbReference>
<dbReference type="InterPro" id="IPR000182">
    <property type="entry name" value="GNAT_dom"/>
</dbReference>
<keyword evidence="4" id="KW-0472">Membrane</keyword>
<accession>A0A915CWN5</accession>
<keyword evidence="2" id="KW-0808">Transferase</keyword>
<comment type="similarity">
    <text evidence="1">Belongs to the acetyltransferase family. GNAT subfamily.</text>
</comment>
<dbReference type="InterPro" id="IPR016181">
    <property type="entry name" value="Acyl_CoA_acyltransferase"/>
</dbReference>
<feature type="transmembrane region" description="Helical" evidence="4">
    <location>
        <begin position="6"/>
        <end position="24"/>
    </location>
</feature>
<dbReference type="AlphaFoldDB" id="A0A915CWN5"/>
<keyword evidence="4" id="KW-0812">Transmembrane</keyword>
<protein>
    <submittedName>
        <fullName evidence="7">N-acetyltransferase domain-containing protein</fullName>
    </submittedName>
</protein>
<dbReference type="SUPFAM" id="SSF55729">
    <property type="entry name" value="Acyl-CoA N-acyltransferases (Nat)"/>
    <property type="match status" value="1"/>
</dbReference>
<keyword evidence="3" id="KW-0012">Acyltransferase</keyword>
<evidence type="ECO:0000313" key="7">
    <source>
        <dbReference type="WBParaSite" id="jg13449"/>
    </source>
</evidence>
<evidence type="ECO:0000256" key="2">
    <source>
        <dbReference type="ARBA" id="ARBA00022679"/>
    </source>
</evidence>
<dbReference type="InterPro" id="IPR039135">
    <property type="entry name" value="NAT9-like"/>
</dbReference>
<reference evidence="7" key="1">
    <citation type="submission" date="2022-11" db="UniProtKB">
        <authorList>
            <consortium name="WormBaseParasite"/>
        </authorList>
    </citation>
    <scope>IDENTIFICATION</scope>
</reference>
<evidence type="ECO:0000256" key="1">
    <source>
        <dbReference type="ARBA" id="ARBA00009342"/>
    </source>
</evidence>
<evidence type="ECO:0000256" key="3">
    <source>
        <dbReference type="ARBA" id="ARBA00023315"/>
    </source>
</evidence>
<feature type="domain" description="N-acetyltransferase" evidence="5">
    <location>
        <begin position="9"/>
        <end position="155"/>
    </location>
</feature>
<dbReference type="Gene3D" id="3.40.630.30">
    <property type="match status" value="1"/>
</dbReference>
<keyword evidence="6" id="KW-1185">Reference proteome</keyword>
<evidence type="ECO:0000256" key="4">
    <source>
        <dbReference type="SAM" id="Phobius"/>
    </source>
</evidence>
<organism evidence="6 7">
    <name type="scientific">Ditylenchus dipsaci</name>
    <dbReference type="NCBI Taxonomy" id="166011"/>
    <lineage>
        <taxon>Eukaryota</taxon>
        <taxon>Metazoa</taxon>
        <taxon>Ecdysozoa</taxon>
        <taxon>Nematoda</taxon>
        <taxon>Chromadorea</taxon>
        <taxon>Rhabditida</taxon>
        <taxon>Tylenchina</taxon>
        <taxon>Tylenchomorpha</taxon>
        <taxon>Sphaerularioidea</taxon>
        <taxon>Anguinidae</taxon>
        <taxon>Anguininae</taxon>
        <taxon>Ditylenchus</taxon>
    </lineage>
</organism>
<sequence length="165" mass="18843">MKVPNTIAVFISAIQLSLFILYPANYKTLIVTKDSEMLHKQNYESTKDEIASMAGDVNAFFIDENDEKCAEISLMIAEKNFRGQGLAQEACLLLMAYVKQSLKLPIFVAKINSDNVASIALFKRIGFEEVKFNKVFESFTFRFDATGFLLYFNLEKYQRMDENGN</sequence>